<reference evidence="1 2" key="1">
    <citation type="journal article" date="2020" name="ISME J.">
        <title>Enrichment and physiological characterization of a novel comammox Nitrospira indicates ammonium inhibition of complete nitrification.</title>
        <authorList>
            <person name="Sakoula D."/>
            <person name="Koch H."/>
            <person name="Frank J."/>
            <person name="Jetten M.S.M."/>
            <person name="van Kessel M.A.H.J."/>
            <person name="Lucker S."/>
        </authorList>
    </citation>
    <scope>NUCLEOTIDE SEQUENCE [LARGE SCALE GENOMIC DNA]</scope>
    <source>
        <strain evidence="1">Comreactor17</strain>
    </source>
</reference>
<evidence type="ECO:0000313" key="2">
    <source>
        <dbReference type="Proteomes" id="UP000593737"/>
    </source>
</evidence>
<dbReference type="EMBL" id="CP047423">
    <property type="protein sequence ID" value="QPD05003.1"/>
    <property type="molecule type" value="Genomic_DNA"/>
</dbReference>
<accession>A0A7S8FFS9</accession>
<evidence type="ECO:0000313" key="1">
    <source>
        <dbReference type="EMBL" id="QPD05003.1"/>
    </source>
</evidence>
<organism evidence="1 2">
    <name type="scientific">Candidatus Nitrospira kreftii</name>
    <dbReference type="NCBI Taxonomy" id="2652173"/>
    <lineage>
        <taxon>Bacteria</taxon>
        <taxon>Pseudomonadati</taxon>
        <taxon>Nitrospirota</taxon>
        <taxon>Nitrospiria</taxon>
        <taxon>Nitrospirales</taxon>
        <taxon>Nitrospiraceae</taxon>
        <taxon>Nitrospira</taxon>
    </lineage>
</organism>
<dbReference type="AlphaFoldDB" id="A0A7S8FFS9"/>
<name>A0A7S8FFS9_9BACT</name>
<gene>
    <name evidence="1" type="ORF">Nkreftii_002777</name>
</gene>
<dbReference type="Proteomes" id="UP000593737">
    <property type="component" value="Chromosome"/>
</dbReference>
<sequence length="77" mass="8357">MTGRRTGKREIPAGLEVGGEMYGRGYEAAYGWRGGNQWAVLVQHTTLRNSIVMVRSRGDQRGGLCQAGGLPAAPRIR</sequence>
<proteinExistence type="predicted"/>
<dbReference type="KEGG" id="nkf:Nkreftii_002777"/>
<protein>
    <submittedName>
        <fullName evidence="1">Uncharacterized protein</fullName>
    </submittedName>
</protein>